<accession>A0AAV2UY13</accession>
<dbReference type="EMBL" id="FQ958210">
    <property type="protein sequence ID" value="CCD06069.1"/>
    <property type="molecule type" value="Genomic_DNA"/>
</dbReference>
<organism evidence="2 3">
    <name type="scientific">Legionella pneumophila subsp. pneumophila</name>
    <dbReference type="NCBI Taxonomy" id="91891"/>
    <lineage>
        <taxon>Bacteria</taxon>
        <taxon>Pseudomonadati</taxon>
        <taxon>Pseudomonadota</taxon>
        <taxon>Gammaproteobacteria</taxon>
        <taxon>Legionellales</taxon>
        <taxon>Legionellaceae</taxon>
        <taxon>Legionella</taxon>
    </lineage>
</organism>
<dbReference type="AlphaFoldDB" id="A0AAV2UY13"/>
<proteinExistence type="predicted"/>
<name>A0AAV2UY13_LEGPN</name>
<keyword evidence="1" id="KW-1133">Transmembrane helix</keyword>
<evidence type="ECO:0000313" key="2">
    <source>
        <dbReference type="EMBL" id="CCD06069.1"/>
    </source>
</evidence>
<protein>
    <submittedName>
        <fullName evidence="2">Uncharacterized protein</fullName>
    </submittedName>
</protein>
<sequence length="73" mass="8608">MILRRQLIWSQHVAIENLLYKFAFIANVMPLVQLNVIASFICYLFFNYAQTQKITCILLDFVCHHLHHVNSDS</sequence>
<dbReference type="KEGG" id="lpo:LPO_2070"/>
<evidence type="ECO:0000256" key="1">
    <source>
        <dbReference type="SAM" id="Phobius"/>
    </source>
</evidence>
<feature type="transmembrane region" description="Helical" evidence="1">
    <location>
        <begin position="21"/>
        <end position="46"/>
    </location>
</feature>
<evidence type="ECO:0000313" key="3">
    <source>
        <dbReference type="Proteomes" id="UP000010102"/>
    </source>
</evidence>
<gene>
    <name evidence="2" type="ORF">LPO_2070</name>
</gene>
<keyword evidence="1" id="KW-0812">Transmembrane</keyword>
<keyword evidence="1" id="KW-0472">Membrane</keyword>
<reference evidence="2 3" key="1">
    <citation type="submission" date="2011-07" db="EMBL/GenBank/DDBJ databases">
        <authorList>
            <person name="Genoscope - CEA"/>
        </authorList>
    </citation>
    <scope>NUCLEOTIDE SEQUENCE [LARGE SCALE GENOMIC DNA]</scope>
    <source>
        <strain evidence="3">lorraine</strain>
    </source>
</reference>
<dbReference type="Proteomes" id="UP000010102">
    <property type="component" value="Chromosome"/>
</dbReference>